<feature type="signal peptide" evidence="8">
    <location>
        <begin position="1"/>
        <end position="36"/>
    </location>
</feature>
<dbReference type="EMBL" id="BAAAEN010000007">
    <property type="protein sequence ID" value="GAA0504968.1"/>
    <property type="molecule type" value="Genomic_DNA"/>
</dbReference>
<organism evidence="10 11">
    <name type="scientific">Pigmentiphaga daeguensis</name>
    <dbReference type="NCBI Taxonomy" id="414049"/>
    <lineage>
        <taxon>Bacteria</taxon>
        <taxon>Pseudomonadati</taxon>
        <taxon>Pseudomonadota</taxon>
        <taxon>Betaproteobacteria</taxon>
        <taxon>Burkholderiales</taxon>
        <taxon>Alcaligenaceae</taxon>
        <taxon>Pigmentiphaga</taxon>
    </lineage>
</organism>
<gene>
    <name evidence="10" type="primary">pstS</name>
    <name evidence="10" type="ORF">GCM10009097_22480</name>
</gene>
<evidence type="ECO:0000256" key="5">
    <source>
        <dbReference type="ARBA" id="ARBA00022448"/>
    </source>
</evidence>
<dbReference type="PANTHER" id="PTHR42996:SF1">
    <property type="entry name" value="PHOSPHATE-BINDING PROTEIN PSTS"/>
    <property type="match status" value="1"/>
</dbReference>
<evidence type="ECO:0000256" key="6">
    <source>
        <dbReference type="ARBA" id="ARBA00022592"/>
    </source>
</evidence>
<dbReference type="NCBIfam" id="TIGR00975">
    <property type="entry name" value="3a0107s03"/>
    <property type="match status" value="1"/>
</dbReference>
<keyword evidence="6 7" id="KW-0592">Phosphate transport</keyword>
<dbReference type="SUPFAM" id="SSF53850">
    <property type="entry name" value="Periplasmic binding protein-like II"/>
    <property type="match status" value="1"/>
</dbReference>
<evidence type="ECO:0000256" key="8">
    <source>
        <dbReference type="SAM" id="SignalP"/>
    </source>
</evidence>
<dbReference type="PIRSF" id="PIRSF002756">
    <property type="entry name" value="PstS"/>
    <property type="match status" value="1"/>
</dbReference>
<feature type="chain" id="PRO_5046255366" description="Phosphate-binding protein PstS" evidence="8">
    <location>
        <begin position="37"/>
        <end position="358"/>
    </location>
</feature>
<dbReference type="InterPro" id="IPR005673">
    <property type="entry name" value="ABC_phos-bd_PstS"/>
</dbReference>
<dbReference type="PANTHER" id="PTHR42996">
    <property type="entry name" value="PHOSPHATE-BINDING PROTEIN PSTS"/>
    <property type="match status" value="1"/>
</dbReference>
<evidence type="ECO:0000259" key="9">
    <source>
        <dbReference type="Pfam" id="PF12849"/>
    </source>
</evidence>
<evidence type="ECO:0000256" key="7">
    <source>
        <dbReference type="PIRNR" id="PIRNR002756"/>
    </source>
</evidence>
<evidence type="ECO:0000313" key="11">
    <source>
        <dbReference type="Proteomes" id="UP001501706"/>
    </source>
</evidence>
<sequence length="358" mass="37968">MSFTSHKAEDLQMFKLVFKQVSVGVVLGVAALSAHAADITGAGASFPYPIYAKWASDYKAATGNTVNYQSIGSGGGQKQIIAKTVDFGASDDPMSGEDLAKNGLVQFPAVIGGIVPVVNLQGIQPGQLKFTGALLADIYLGKVKKWNDEAIAKLNPGVNLPAADIIVVHRSDGSGTTFGWTNYLSKVSADWKSSVGEGKAVKWPAGQGGKGNEGVANYVKQFPGAIGYVEYAYAKQNKLAHGQVQNKDGKFVQPEEAAFAAAAANADWKSAPGMGVILNNEPGEKSWPITSATFILMHKAQDKPTQGAEVLKFFDWAFKNGKKSASELDYVALPDAVTTQIRSLWKSDIKDASGKSLY</sequence>
<dbReference type="Gene3D" id="3.40.190.10">
    <property type="entry name" value="Periplasmic binding protein-like II"/>
    <property type="match status" value="2"/>
</dbReference>
<dbReference type="NCBIfam" id="NF008171">
    <property type="entry name" value="PRK10918.1"/>
    <property type="match status" value="1"/>
</dbReference>
<comment type="caution">
    <text evidence="10">The sequence shown here is derived from an EMBL/GenBank/DDBJ whole genome shotgun (WGS) entry which is preliminary data.</text>
</comment>
<dbReference type="InterPro" id="IPR024370">
    <property type="entry name" value="PBP_domain"/>
</dbReference>
<accession>A0ABN1BTF8</accession>
<evidence type="ECO:0000256" key="4">
    <source>
        <dbReference type="ARBA" id="ARBA00021889"/>
    </source>
</evidence>
<comment type="similarity">
    <text evidence="2 7">Belongs to the PstS family.</text>
</comment>
<comment type="function">
    <text evidence="1 7">Part of the ABC transporter complex PstSACB involved in phosphate import.</text>
</comment>
<evidence type="ECO:0000256" key="1">
    <source>
        <dbReference type="ARBA" id="ARBA00002841"/>
    </source>
</evidence>
<evidence type="ECO:0000256" key="3">
    <source>
        <dbReference type="ARBA" id="ARBA00011529"/>
    </source>
</evidence>
<dbReference type="Pfam" id="PF12849">
    <property type="entry name" value="PBP_like_2"/>
    <property type="match status" value="1"/>
</dbReference>
<protein>
    <recommendedName>
        <fullName evidence="4 7">Phosphate-binding protein PstS</fullName>
    </recommendedName>
</protein>
<keyword evidence="8" id="KW-0732">Signal</keyword>
<name>A0ABN1BTF8_9BURK</name>
<keyword evidence="5 7" id="KW-0813">Transport</keyword>
<proteinExistence type="inferred from homology"/>
<keyword evidence="11" id="KW-1185">Reference proteome</keyword>
<reference evidence="10 11" key="1">
    <citation type="journal article" date="2019" name="Int. J. Syst. Evol. Microbiol.">
        <title>The Global Catalogue of Microorganisms (GCM) 10K type strain sequencing project: providing services to taxonomists for standard genome sequencing and annotation.</title>
        <authorList>
            <consortium name="The Broad Institute Genomics Platform"/>
            <consortium name="The Broad Institute Genome Sequencing Center for Infectious Disease"/>
            <person name="Wu L."/>
            <person name="Ma J."/>
        </authorList>
    </citation>
    <scope>NUCLEOTIDE SEQUENCE [LARGE SCALE GENOMIC DNA]</scope>
    <source>
        <strain evidence="10 11">JCM 14330</strain>
    </source>
</reference>
<dbReference type="Proteomes" id="UP001501706">
    <property type="component" value="Unassembled WGS sequence"/>
</dbReference>
<feature type="domain" description="PBP" evidence="9">
    <location>
        <begin position="34"/>
        <end position="318"/>
    </location>
</feature>
<dbReference type="InterPro" id="IPR050962">
    <property type="entry name" value="Phosphate-bind_PstS"/>
</dbReference>
<dbReference type="CDD" id="cd13565">
    <property type="entry name" value="PBP2_PstS"/>
    <property type="match status" value="1"/>
</dbReference>
<comment type="subunit">
    <text evidence="3 7">The complex is composed of two ATP-binding proteins (PstB), two transmembrane proteins (PstC and PstA) and a solute-binding protein (PstS).</text>
</comment>
<evidence type="ECO:0000256" key="2">
    <source>
        <dbReference type="ARBA" id="ARBA00008725"/>
    </source>
</evidence>
<evidence type="ECO:0000313" key="10">
    <source>
        <dbReference type="EMBL" id="GAA0504968.1"/>
    </source>
</evidence>